<dbReference type="EMBL" id="JAGGNH010000005">
    <property type="protein sequence ID" value="KAJ0972220.1"/>
    <property type="molecule type" value="Genomic_DNA"/>
</dbReference>
<gene>
    <name evidence="3" type="ORF">J5N97_020179</name>
</gene>
<keyword evidence="2" id="KW-0472">Membrane</keyword>
<dbReference type="PANTHER" id="PTHR47377">
    <property type="entry name" value="RHODANESE-LIKE DOMAIN-CONTAINING PROTEIN 4, CHLOROPLASTIC"/>
    <property type="match status" value="1"/>
</dbReference>
<accession>A0A9D5CHH6</accession>
<dbReference type="OrthoDB" id="1696354at2759"/>
<dbReference type="PANTHER" id="PTHR47377:SF3">
    <property type="entry name" value="RHODANESE-LIKE DOMAIN-CONTAINING PROTEIN 4A, CHLOROPLASTIC"/>
    <property type="match status" value="1"/>
</dbReference>
<dbReference type="SUPFAM" id="SSF52821">
    <property type="entry name" value="Rhodanese/Cell cycle control phosphatase"/>
    <property type="match status" value="1"/>
</dbReference>
<dbReference type="CDD" id="cd00158">
    <property type="entry name" value="RHOD"/>
    <property type="match status" value="1"/>
</dbReference>
<dbReference type="AlphaFoldDB" id="A0A9D5CHH6"/>
<dbReference type="Proteomes" id="UP001085076">
    <property type="component" value="Miscellaneous, Linkage group lg05"/>
</dbReference>
<dbReference type="InterPro" id="IPR036873">
    <property type="entry name" value="Rhodanese-like_dom_sf"/>
</dbReference>
<protein>
    <recommendedName>
        <fullName evidence="5">Rhodanese domain-containing protein</fullName>
    </recommendedName>
</protein>
<evidence type="ECO:0000313" key="3">
    <source>
        <dbReference type="EMBL" id="KAJ0972220.1"/>
    </source>
</evidence>
<sequence>MNSLQNVPFLRIVNISPPPKLPNPRKASPFGNRITGRLPDASRSHFSIKGGSFLHSLGLIPFLSIPLPSFAAGGDEASGKINLESILISIDDFFNRYPFFVAGVTFIWLVVIPLVQEYLKKCKPIMAIDAFRKLRDLPNSQLLDIRKKKSFAYMDSPNLSIFSKNTVWVEFDEENEDGFVKEVLKNFEDPGNIVLCVLDNFDDNSLKVAELLFKNGFKEAYAIEGGLRGQDGWEAIQENLLPPSVHVYPRKKKKSRRSNPSELDRLSEDEKSSDNGRAPISVILQEESSNAENGYVSAMNEAPKERPLSPYPNYPDLKPPSSPTPSKPRS</sequence>
<evidence type="ECO:0000313" key="4">
    <source>
        <dbReference type="Proteomes" id="UP001085076"/>
    </source>
</evidence>
<dbReference type="Gene3D" id="3.40.250.10">
    <property type="entry name" value="Rhodanese-like domain"/>
    <property type="match status" value="1"/>
</dbReference>
<organism evidence="3 4">
    <name type="scientific">Dioscorea zingiberensis</name>
    <dbReference type="NCBI Taxonomy" id="325984"/>
    <lineage>
        <taxon>Eukaryota</taxon>
        <taxon>Viridiplantae</taxon>
        <taxon>Streptophyta</taxon>
        <taxon>Embryophyta</taxon>
        <taxon>Tracheophyta</taxon>
        <taxon>Spermatophyta</taxon>
        <taxon>Magnoliopsida</taxon>
        <taxon>Liliopsida</taxon>
        <taxon>Dioscoreales</taxon>
        <taxon>Dioscoreaceae</taxon>
        <taxon>Dioscorea</taxon>
    </lineage>
</organism>
<keyword evidence="2" id="KW-1133">Transmembrane helix</keyword>
<evidence type="ECO:0000256" key="2">
    <source>
        <dbReference type="SAM" id="Phobius"/>
    </source>
</evidence>
<comment type="caution">
    <text evidence="3">The sequence shown here is derived from an EMBL/GenBank/DDBJ whole genome shotgun (WGS) entry which is preliminary data.</text>
</comment>
<feature type="transmembrane region" description="Helical" evidence="2">
    <location>
        <begin position="97"/>
        <end position="115"/>
    </location>
</feature>
<proteinExistence type="predicted"/>
<dbReference type="InterPro" id="IPR044240">
    <property type="entry name" value="STR4-like"/>
</dbReference>
<evidence type="ECO:0000256" key="1">
    <source>
        <dbReference type="SAM" id="MobiDB-lite"/>
    </source>
</evidence>
<reference evidence="3" key="1">
    <citation type="submission" date="2021-03" db="EMBL/GenBank/DDBJ databases">
        <authorList>
            <person name="Li Z."/>
            <person name="Yang C."/>
        </authorList>
    </citation>
    <scope>NUCLEOTIDE SEQUENCE</scope>
    <source>
        <strain evidence="3">Dzin_1.0</strain>
        <tissue evidence="3">Leaf</tissue>
    </source>
</reference>
<evidence type="ECO:0008006" key="5">
    <source>
        <dbReference type="Google" id="ProtNLM"/>
    </source>
</evidence>
<feature type="compositionally biased region" description="Basic residues" evidence="1">
    <location>
        <begin position="248"/>
        <end position="257"/>
    </location>
</feature>
<keyword evidence="4" id="KW-1185">Reference proteome</keyword>
<feature type="compositionally biased region" description="Pro residues" evidence="1">
    <location>
        <begin position="309"/>
        <end position="330"/>
    </location>
</feature>
<feature type="region of interest" description="Disordered" evidence="1">
    <location>
        <begin position="246"/>
        <end position="330"/>
    </location>
</feature>
<name>A0A9D5CHH6_9LILI</name>
<keyword evidence="2" id="KW-0812">Transmembrane</keyword>
<feature type="compositionally biased region" description="Basic and acidic residues" evidence="1">
    <location>
        <begin position="262"/>
        <end position="274"/>
    </location>
</feature>
<reference evidence="3" key="2">
    <citation type="journal article" date="2022" name="Hortic Res">
        <title>The genome of Dioscorea zingiberensis sheds light on the biosynthesis, origin and evolution of the medicinally important diosgenin saponins.</title>
        <authorList>
            <person name="Li Y."/>
            <person name="Tan C."/>
            <person name="Li Z."/>
            <person name="Guo J."/>
            <person name="Li S."/>
            <person name="Chen X."/>
            <person name="Wang C."/>
            <person name="Dai X."/>
            <person name="Yang H."/>
            <person name="Song W."/>
            <person name="Hou L."/>
            <person name="Xu J."/>
            <person name="Tong Z."/>
            <person name="Xu A."/>
            <person name="Yuan X."/>
            <person name="Wang W."/>
            <person name="Yang Q."/>
            <person name="Chen L."/>
            <person name="Sun Z."/>
            <person name="Wang K."/>
            <person name="Pan B."/>
            <person name="Chen J."/>
            <person name="Bao Y."/>
            <person name="Liu F."/>
            <person name="Qi X."/>
            <person name="Gang D.R."/>
            <person name="Wen J."/>
            <person name="Li J."/>
        </authorList>
    </citation>
    <scope>NUCLEOTIDE SEQUENCE</scope>
    <source>
        <strain evidence="3">Dzin_1.0</strain>
    </source>
</reference>